<keyword evidence="1 3" id="KW-0732">Signal</keyword>
<dbReference type="SUPFAM" id="SSF56300">
    <property type="entry name" value="Metallo-dependent phosphatases"/>
    <property type="match status" value="1"/>
</dbReference>
<name>A0AAN9VLV3_9ORTH</name>
<proteinExistence type="inferred from homology"/>
<dbReference type="Gene3D" id="2.60.40.380">
    <property type="entry name" value="Purple acid phosphatase-like, N-terminal"/>
    <property type="match status" value="1"/>
</dbReference>
<feature type="chain" id="PRO_5042661753" description="Purple acid phosphatase" evidence="3">
    <location>
        <begin position="19"/>
        <end position="432"/>
    </location>
</feature>
<feature type="signal peptide" evidence="3">
    <location>
        <begin position="1"/>
        <end position="18"/>
    </location>
</feature>
<feature type="domain" description="Purple acid phosphatase C-terminal" evidence="5">
    <location>
        <begin position="356"/>
        <end position="418"/>
    </location>
</feature>
<evidence type="ECO:0000259" key="5">
    <source>
        <dbReference type="Pfam" id="PF14008"/>
    </source>
</evidence>
<protein>
    <recommendedName>
        <fullName evidence="3">Purple acid phosphatase</fullName>
        <ecNumber evidence="3">3.1.3.2</ecNumber>
    </recommendedName>
</protein>
<dbReference type="Proteomes" id="UP001378592">
    <property type="component" value="Unassembled WGS sequence"/>
</dbReference>
<evidence type="ECO:0000313" key="7">
    <source>
        <dbReference type="EMBL" id="KAK7867439.1"/>
    </source>
</evidence>
<dbReference type="GO" id="GO:0003993">
    <property type="term" value="F:acid phosphatase activity"/>
    <property type="evidence" value="ECO:0007669"/>
    <property type="project" value="UniProtKB-EC"/>
</dbReference>
<sequence length="432" mass="50151">MMCYLGLWYLFFVPCTLAYVSYVPEQVHISYGENPWEITVMWNTLNNTWTSVVEYGINGLALRAESKHPKKFISPGTNGSAQFIHRVTLKKLTPDSKYIYHVGSILGWSEEFSFRTPPEDQTTWYPRLAIYGDMGNENAKSLPRLQQEVQRGKYDAILHVGDFAYDMYMDAGERGNVFMRQIQPIAAYVPYMTCAGNHEEKFNFTHYRNRFGMPGNTEGLFFSFNMGNVHFISVSTEVYYFLQYGLKMVVKQYEWLEKDLQEATSPQNRTLRPWIVVFGHRPMYCSNNNTDDCTYMETMTRVGLPGGFFGLEEMFYRYGVDLLIWAHEHSYERLWPIYDYKVLNGSYEAPYTNPKAPVHIVTGSAGCREIHDNFKGNAPAWSGFRSTHYGYTRMNVANNTHIHLEQVSVDLEGMVVDQFWLIKETHTAFTQL</sequence>
<dbReference type="CDD" id="cd00839">
    <property type="entry name" value="MPP_PAPs"/>
    <property type="match status" value="1"/>
</dbReference>
<dbReference type="InterPro" id="IPR029052">
    <property type="entry name" value="Metallo-depent_PP-like"/>
</dbReference>
<evidence type="ECO:0000259" key="6">
    <source>
        <dbReference type="Pfam" id="PF16656"/>
    </source>
</evidence>
<dbReference type="PANTHER" id="PTHR45867">
    <property type="entry name" value="PURPLE ACID PHOSPHATASE"/>
    <property type="match status" value="1"/>
</dbReference>
<keyword evidence="2" id="KW-0325">Glycoprotein</keyword>
<gene>
    <name evidence="7" type="ORF">R5R35_009753</name>
</gene>
<dbReference type="EMBL" id="JAZDUA010000119">
    <property type="protein sequence ID" value="KAK7867439.1"/>
    <property type="molecule type" value="Genomic_DNA"/>
</dbReference>
<comment type="similarity">
    <text evidence="3">Belongs to the metallophosphoesterase superfamily. Purple acid phosphatase family.</text>
</comment>
<dbReference type="InterPro" id="IPR008963">
    <property type="entry name" value="Purple_acid_Pase-like_N"/>
</dbReference>
<reference evidence="7 8" key="1">
    <citation type="submission" date="2024-03" db="EMBL/GenBank/DDBJ databases">
        <title>The genome assembly and annotation of the cricket Gryllus longicercus Weissman &amp; Gray.</title>
        <authorList>
            <person name="Szrajer S."/>
            <person name="Gray D."/>
            <person name="Ylla G."/>
        </authorList>
    </citation>
    <scope>NUCLEOTIDE SEQUENCE [LARGE SCALE GENOMIC DNA]</scope>
    <source>
        <strain evidence="7">DAG 2021-001</strain>
        <tissue evidence="7">Whole body minus gut</tissue>
    </source>
</reference>
<dbReference type="InterPro" id="IPR015914">
    <property type="entry name" value="PAPs_N"/>
</dbReference>
<evidence type="ECO:0000259" key="4">
    <source>
        <dbReference type="Pfam" id="PF00149"/>
    </source>
</evidence>
<dbReference type="Pfam" id="PF16656">
    <property type="entry name" value="Pur_ac_phosph_N"/>
    <property type="match status" value="1"/>
</dbReference>
<comment type="catalytic activity">
    <reaction evidence="3">
        <text>a phosphate monoester + H2O = an alcohol + phosphate</text>
        <dbReference type="Rhea" id="RHEA:15017"/>
        <dbReference type="ChEBI" id="CHEBI:15377"/>
        <dbReference type="ChEBI" id="CHEBI:30879"/>
        <dbReference type="ChEBI" id="CHEBI:43474"/>
        <dbReference type="ChEBI" id="CHEBI:67140"/>
        <dbReference type="EC" id="3.1.3.2"/>
    </reaction>
</comment>
<keyword evidence="3" id="KW-0378">Hydrolase</keyword>
<dbReference type="AlphaFoldDB" id="A0AAN9VLV3"/>
<evidence type="ECO:0000313" key="8">
    <source>
        <dbReference type="Proteomes" id="UP001378592"/>
    </source>
</evidence>
<dbReference type="Gene3D" id="3.60.21.10">
    <property type="match status" value="1"/>
</dbReference>
<feature type="domain" description="Purple acid phosphatase N-terminal" evidence="6">
    <location>
        <begin position="24"/>
        <end position="116"/>
    </location>
</feature>
<dbReference type="InterPro" id="IPR004843">
    <property type="entry name" value="Calcineurin-like_PHP"/>
</dbReference>
<dbReference type="InterPro" id="IPR041792">
    <property type="entry name" value="MPP_PAP"/>
</dbReference>
<accession>A0AAN9VLV3</accession>
<dbReference type="GO" id="GO:0046872">
    <property type="term" value="F:metal ion binding"/>
    <property type="evidence" value="ECO:0007669"/>
    <property type="project" value="InterPro"/>
</dbReference>
<evidence type="ECO:0000256" key="3">
    <source>
        <dbReference type="RuleBase" id="RU361203"/>
    </source>
</evidence>
<feature type="domain" description="Calcineurin-like phosphoesterase" evidence="4">
    <location>
        <begin position="127"/>
        <end position="331"/>
    </location>
</feature>
<dbReference type="Pfam" id="PF00149">
    <property type="entry name" value="Metallophos"/>
    <property type="match status" value="1"/>
</dbReference>
<dbReference type="Pfam" id="PF14008">
    <property type="entry name" value="Metallophos_C"/>
    <property type="match status" value="1"/>
</dbReference>
<dbReference type="InterPro" id="IPR025733">
    <property type="entry name" value="PAPs_C"/>
</dbReference>
<evidence type="ECO:0000256" key="2">
    <source>
        <dbReference type="ARBA" id="ARBA00023180"/>
    </source>
</evidence>
<comment type="caution">
    <text evidence="7">The sequence shown here is derived from an EMBL/GenBank/DDBJ whole genome shotgun (WGS) entry which is preliminary data.</text>
</comment>
<dbReference type="PANTHER" id="PTHR45867:SF3">
    <property type="entry name" value="ACID PHOSPHATASE TYPE 7"/>
    <property type="match status" value="1"/>
</dbReference>
<evidence type="ECO:0000256" key="1">
    <source>
        <dbReference type="ARBA" id="ARBA00022729"/>
    </source>
</evidence>
<organism evidence="7 8">
    <name type="scientific">Gryllus longicercus</name>
    <dbReference type="NCBI Taxonomy" id="2509291"/>
    <lineage>
        <taxon>Eukaryota</taxon>
        <taxon>Metazoa</taxon>
        <taxon>Ecdysozoa</taxon>
        <taxon>Arthropoda</taxon>
        <taxon>Hexapoda</taxon>
        <taxon>Insecta</taxon>
        <taxon>Pterygota</taxon>
        <taxon>Neoptera</taxon>
        <taxon>Polyneoptera</taxon>
        <taxon>Orthoptera</taxon>
        <taxon>Ensifera</taxon>
        <taxon>Gryllidea</taxon>
        <taxon>Grylloidea</taxon>
        <taxon>Gryllidae</taxon>
        <taxon>Gryllinae</taxon>
        <taxon>Gryllus</taxon>
    </lineage>
</organism>
<dbReference type="SUPFAM" id="SSF49363">
    <property type="entry name" value="Purple acid phosphatase, N-terminal domain"/>
    <property type="match status" value="1"/>
</dbReference>
<dbReference type="EC" id="3.1.3.2" evidence="3"/>
<keyword evidence="8" id="KW-1185">Reference proteome</keyword>